<evidence type="ECO:0000313" key="3">
    <source>
        <dbReference type="Proteomes" id="UP000292685"/>
    </source>
</evidence>
<organism evidence="2 3">
    <name type="scientific">Zhihengliuella halotolerans</name>
    <dbReference type="NCBI Taxonomy" id="370736"/>
    <lineage>
        <taxon>Bacteria</taxon>
        <taxon>Bacillati</taxon>
        <taxon>Actinomycetota</taxon>
        <taxon>Actinomycetes</taxon>
        <taxon>Micrococcales</taxon>
        <taxon>Micrococcaceae</taxon>
        <taxon>Zhihengliuella</taxon>
    </lineage>
</organism>
<keyword evidence="3" id="KW-1185">Reference proteome</keyword>
<dbReference type="Proteomes" id="UP000292685">
    <property type="component" value="Unassembled WGS sequence"/>
</dbReference>
<proteinExistence type="predicted"/>
<dbReference type="AlphaFoldDB" id="A0A4Q8AFM6"/>
<sequence length="121" mass="12682">MKISRALMAVVFAVSSLSVLTGAPASEPGWSYAAQLWGWALYTIGLALLYFAGFGLLRAGSIPRWRIAACIVAAGCAAVVVGAFLSPSVLAPVAVLGHGAVAVILCVWVLFPQWRGWHRSA</sequence>
<gene>
    <name evidence="2" type="ORF">EV380_2641</name>
</gene>
<reference evidence="2 3" key="1">
    <citation type="submission" date="2019-02" db="EMBL/GenBank/DDBJ databases">
        <title>Sequencing the genomes of 1000 actinobacteria strains.</title>
        <authorList>
            <person name="Klenk H.-P."/>
        </authorList>
    </citation>
    <scope>NUCLEOTIDE SEQUENCE [LARGE SCALE GENOMIC DNA]</scope>
    <source>
        <strain evidence="2 3">DSM 17364</strain>
    </source>
</reference>
<dbReference type="EMBL" id="SHLA01000001">
    <property type="protein sequence ID" value="RZU63034.1"/>
    <property type="molecule type" value="Genomic_DNA"/>
</dbReference>
<feature type="transmembrane region" description="Helical" evidence="1">
    <location>
        <begin position="91"/>
        <end position="111"/>
    </location>
</feature>
<dbReference type="RefSeq" id="WP_130451517.1">
    <property type="nucleotide sequence ID" value="NZ_SHLA01000001.1"/>
</dbReference>
<name>A0A4Q8AFM6_9MICC</name>
<feature type="transmembrane region" description="Helical" evidence="1">
    <location>
        <begin position="65"/>
        <end position="85"/>
    </location>
</feature>
<feature type="transmembrane region" description="Helical" evidence="1">
    <location>
        <begin position="32"/>
        <end position="53"/>
    </location>
</feature>
<protein>
    <submittedName>
        <fullName evidence="2">Uncharacterized protein</fullName>
    </submittedName>
</protein>
<accession>A0A4Q8AFM6</accession>
<evidence type="ECO:0000313" key="2">
    <source>
        <dbReference type="EMBL" id="RZU63034.1"/>
    </source>
</evidence>
<keyword evidence="1" id="KW-0812">Transmembrane</keyword>
<keyword evidence="1" id="KW-0472">Membrane</keyword>
<keyword evidence="1" id="KW-1133">Transmembrane helix</keyword>
<evidence type="ECO:0000256" key="1">
    <source>
        <dbReference type="SAM" id="Phobius"/>
    </source>
</evidence>
<comment type="caution">
    <text evidence="2">The sequence shown here is derived from an EMBL/GenBank/DDBJ whole genome shotgun (WGS) entry which is preliminary data.</text>
</comment>